<dbReference type="OrthoDB" id="9798430at2"/>
<proteinExistence type="predicted"/>
<dbReference type="GO" id="GO:0004462">
    <property type="term" value="F:lactoylglutathione lyase activity"/>
    <property type="evidence" value="ECO:0007669"/>
    <property type="project" value="UniProtKB-EC"/>
</dbReference>
<keyword evidence="3" id="KW-1185">Reference proteome</keyword>
<dbReference type="Proteomes" id="UP000059074">
    <property type="component" value="Unassembled WGS sequence"/>
</dbReference>
<dbReference type="EMBL" id="LMTR01000058">
    <property type="protein sequence ID" value="KWT68370.1"/>
    <property type="molecule type" value="Genomic_DNA"/>
</dbReference>
<evidence type="ECO:0000313" key="2">
    <source>
        <dbReference type="EMBL" id="KWT68370.1"/>
    </source>
</evidence>
<reference evidence="2 3" key="1">
    <citation type="submission" date="2015-10" db="EMBL/GenBank/DDBJ databases">
        <title>Transcriptomic analysis of a linuron degrading triple-species bacterial consortium.</title>
        <authorList>
            <person name="Albers P."/>
        </authorList>
    </citation>
    <scope>NUCLEOTIDE SEQUENCE [LARGE SCALE GENOMIC DNA]</scope>
    <source>
        <strain evidence="2 3">WDL6</strain>
    </source>
</reference>
<dbReference type="SUPFAM" id="SSF54593">
    <property type="entry name" value="Glyoxalase/Bleomycin resistance protein/Dihydroxybiphenyl dioxygenase"/>
    <property type="match status" value="1"/>
</dbReference>
<dbReference type="CDD" id="cd07251">
    <property type="entry name" value="VOC_like"/>
    <property type="match status" value="1"/>
</dbReference>
<sequence length="143" mass="15128">MGSPFLSLSLLTLGVDDLARARTFYEQMGLVISPQSGENVVFFQMPGGVLALYPRTLLAEDATVDAQGSGFSGVALACNLDSPEDVDAMLNRAVSAGGSLVKPGQTVFWGGYSGYFADPDGHLWEVAHNPFFPKDERGVLAIG</sequence>
<organism evidence="2 3">
    <name type="scientific">Hyphomicrobium sulfonivorans</name>
    <dbReference type="NCBI Taxonomy" id="121290"/>
    <lineage>
        <taxon>Bacteria</taxon>
        <taxon>Pseudomonadati</taxon>
        <taxon>Pseudomonadota</taxon>
        <taxon>Alphaproteobacteria</taxon>
        <taxon>Hyphomicrobiales</taxon>
        <taxon>Hyphomicrobiaceae</taxon>
        <taxon>Hyphomicrobium</taxon>
    </lineage>
</organism>
<comment type="caution">
    <text evidence="2">The sequence shown here is derived from an EMBL/GenBank/DDBJ whole genome shotgun (WGS) entry which is preliminary data.</text>
</comment>
<dbReference type="InterPro" id="IPR004360">
    <property type="entry name" value="Glyas_Fos-R_dOase_dom"/>
</dbReference>
<dbReference type="PANTHER" id="PTHR36503">
    <property type="entry name" value="BLR2520 PROTEIN"/>
    <property type="match status" value="1"/>
</dbReference>
<gene>
    <name evidence="2" type="ORF">APY04_1820</name>
</gene>
<dbReference type="AlphaFoldDB" id="A0A120CVV2"/>
<keyword evidence="2" id="KW-0456">Lyase</keyword>
<dbReference type="STRING" id="121290.APY04_1820"/>
<dbReference type="RefSeq" id="WP_068461748.1">
    <property type="nucleotide sequence ID" value="NZ_LMTR01000058.1"/>
</dbReference>
<dbReference type="InterPro" id="IPR037523">
    <property type="entry name" value="VOC_core"/>
</dbReference>
<evidence type="ECO:0000313" key="3">
    <source>
        <dbReference type="Proteomes" id="UP000059074"/>
    </source>
</evidence>
<name>A0A120CVV2_HYPSL</name>
<dbReference type="InterPro" id="IPR029068">
    <property type="entry name" value="Glyas_Bleomycin-R_OHBP_Dase"/>
</dbReference>
<dbReference type="PROSITE" id="PS51819">
    <property type="entry name" value="VOC"/>
    <property type="match status" value="1"/>
</dbReference>
<accession>A0A120CVV2</accession>
<dbReference type="PANTHER" id="PTHR36503:SF1">
    <property type="entry name" value="BLR2520 PROTEIN"/>
    <property type="match status" value="1"/>
</dbReference>
<dbReference type="Pfam" id="PF00903">
    <property type="entry name" value="Glyoxalase"/>
    <property type="match status" value="1"/>
</dbReference>
<protein>
    <submittedName>
        <fullName evidence="2">Lactoylglutathione lyase</fullName>
        <ecNumber evidence="2">4.4.1.5</ecNumber>
    </submittedName>
</protein>
<dbReference type="PATRIC" id="fig|121290.4.peg.143"/>
<evidence type="ECO:0000259" key="1">
    <source>
        <dbReference type="PROSITE" id="PS51819"/>
    </source>
</evidence>
<dbReference type="Gene3D" id="3.10.180.10">
    <property type="entry name" value="2,3-Dihydroxybiphenyl 1,2-Dioxygenase, domain 1"/>
    <property type="match status" value="1"/>
</dbReference>
<feature type="domain" description="VOC" evidence="1">
    <location>
        <begin position="7"/>
        <end position="129"/>
    </location>
</feature>
<dbReference type="EC" id="4.4.1.5" evidence="2"/>